<sequence>MTEHEVAGACPLDCPDGCAWVVTVRDGTAVKLRGNRDHPFTHGTLCVKVNQYLEHAAAPDRLRHPLRRVGAKGEGRFERIGWDEALTEIAERLASVRERWGGEAIWPYQGTGNLGYLQGLQGRAGARLWNVLGASRHEVTICSIAGLAGTRYATGTTLGIDPESLAESKLILLWGVNTLTSGHHLWRFVERARARGAYVVAVDPVRTRTAKQADEHVAPVPGTDAALALGLLNVVVSLGREDERYLAGNTVGWPEFRRRILEFTPARVAGITGVDEAQLVRLGRRLAGTRPTAIRAGVGVQRHAGGGEVLRVLACVPGVTGDWQYPGGGLAYSTDGYFGGDREALARDDLLEAPVRTLLMTRLGEGLLDLDDPPVKALVVYAANPLTSAPGQDRIRRGLAREDLFTVVIDLFQTDTADYADIVLPATMQTEHLDVHDGYGHLYVAWNEPAVAPPGECLSTTETFRRLAAKMGLTEPSLYDSDEELAKQLLDFSHPSLDGITLDGLREKGWARLNYPRSFVPFDRGFPTPSGKLEFRSELACRDGLDPLAGYTPPREHGDRELARRFPLILVAGASHFFINTVFANKPALARRAGPPQVVLHPGDAAGRAIADGQVVRVFNDRGSFTALALVDDRVRAGVVTTTKGHWGKLTGGGAGINATVAERDSDMGGAVFHDNRVEIEAADPR</sequence>
<dbReference type="Pfam" id="PF04879">
    <property type="entry name" value="Molybdop_Fe4S4"/>
    <property type="match status" value="1"/>
</dbReference>
<evidence type="ECO:0000256" key="3">
    <source>
        <dbReference type="ARBA" id="ARBA00023004"/>
    </source>
</evidence>
<dbReference type="EMBL" id="BAAANN010000060">
    <property type="protein sequence ID" value="GAA1991592.1"/>
    <property type="molecule type" value="Genomic_DNA"/>
</dbReference>
<dbReference type="Proteomes" id="UP001501116">
    <property type="component" value="Unassembled WGS sequence"/>
</dbReference>
<dbReference type="InterPro" id="IPR006963">
    <property type="entry name" value="Mopterin_OxRdtase_4Fe-4S_dom"/>
</dbReference>
<dbReference type="Gene3D" id="3.30.2070.10">
    <property type="entry name" value="Formate dehydrogenase/DMSO reductase"/>
    <property type="match status" value="1"/>
</dbReference>
<gene>
    <name evidence="6" type="ORF">GCM10009754_82860</name>
</gene>
<organism evidence="6 7">
    <name type="scientific">Amycolatopsis minnesotensis</name>
    <dbReference type="NCBI Taxonomy" id="337894"/>
    <lineage>
        <taxon>Bacteria</taxon>
        <taxon>Bacillati</taxon>
        <taxon>Actinomycetota</taxon>
        <taxon>Actinomycetes</taxon>
        <taxon>Pseudonocardiales</taxon>
        <taxon>Pseudonocardiaceae</taxon>
        <taxon>Amycolatopsis</taxon>
    </lineage>
</organism>
<accession>A0ABP5E4Q7</accession>
<dbReference type="SUPFAM" id="SSF50692">
    <property type="entry name" value="ADC-like"/>
    <property type="match status" value="1"/>
</dbReference>
<feature type="domain" description="4Fe-4S Mo/W bis-MGD-type" evidence="5">
    <location>
        <begin position="3"/>
        <end position="60"/>
    </location>
</feature>
<keyword evidence="2" id="KW-0479">Metal-binding</keyword>
<dbReference type="InterPro" id="IPR050612">
    <property type="entry name" value="Prok_Mopterin_Oxidored"/>
</dbReference>
<keyword evidence="3" id="KW-0408">Iron</keyword>
<dbReference type="Pfam" id="PF00384">
    <property type="entry name" value="Molybdopterin"/>
    <property type="match status" value="1"/>
</dbReference>
<evidence type="ECO:0000259" key="5">
    <source>
        <dbReference type="PROSITE" id="PS51669"/>
    </source>
</evidence>
<comment type="caution">
    <text evidence="6">The sequence shown here is derived from an EMBL/GenBank/DDBJ whole genome shotgun (WGS) entry which is preliminary data.</text>
</comment>
<name>A0ABP5E4Q7_9PSEU</name>
<dbReference type="RefSeq" id="WP_344431365.1">
    <property type="nucleotide sequence ID" value="NZ_BAAANN010000060.1"/>
</dbReference>
<evidence type="ECO:0000256" key="4">
    <source>
        <dbReference type="ARBA" id="ARBA00023014"/>
    </source>
</evidence>
<evidence type="ECO:0000313" key="6">
    <source>
        <dbReference type="EMBL" id="GAA1991592.1"/>
    </source>
</evidence>
<dbReference type="CDD" id="cd02766">
    <property type="entry name" value="MopB_3"/>
    <property type="match status" value="1"/>
</dbReference>
<evidence type="ECO:0000256" key="2">
    <source>
        <dbReference type="ARBA" id="ARBA00022723"/>
    </source>
</evidence>
<dbReference type="Gene3D" id="2.40.40.20">
    <property type="match status" value="1"/>
</dbReference>
<keyword evidence="7" id="KW-1185">Reference proteome</keyword>
<keyword evidence="4" id="KW-0411">Iron-sulfur</keyword>
<dbReference type="Gene3D" id="2.20.25.90">
    <property type="entry name" value="ADC-like domains"/>
    <property type="match status" value="1"/>
</dbReference>
<comment type="similarity">
    <text evidence="1">Belongs to the prokaryotic molybdopterin-containing oxidoreductase family.</text>
</comment>
<dbReference type="PANTHER" id="PTHR43742:SF6">
    <property type="entry name" value="OXIDOREDUCTASE YYAE-RELATED"/>
    <property type="match status" value="1"/>
</dbReference>
<evidence type="ECO:0000313" key="7">
    <source>
        <dbReference type="Proteomes" id="UP001501116"/>
    </source>
</evidence>
<evidence type="ECO:0000256" key="1">
    <source>
        <dbReference type="ARBA" id="ARBA00010312"/>
    </source>
</evidence>
<dbReference type="Gene3D" id="3.40.50.740">
    <property type="match status" value="1"/>
</dbReference>
<dbReference type="InterPro" id="IPR006656">
    <property type="entry name" value="Mopterin_OxRdtase"/>
</dbReference>
<proteinExistence type="inferred from homology"/>
<protein>
    <submittedName>
        <fullName evidence="6">Molybdopterin oxidoreductase family protein</fullName>
    </submittedName>
</protein>
<dbReference type="PANTHER" id="PTHR43742">
    <property type="entry name" value="TRIMETHYLAMINE-N-OXIDE REDUCTASE"/>
    <property type="match status" value="1"/>
</dbReference>
<reference evidence="7" key="1">
    <citation type="journal article" date="2019" name="Int. J. Syst. Evol. Microbiol.">
        <title>The Global Catalogue of Microorganisms (GCM) 10K type strain sequencing project: providing services to taxonomists for standard genome sequencing and annotation.</title>
        <authorList>
            <consortium name="The Broad Institute Genomics Platform"/>
            <consortium name="The Broad Institute Genome Sequencing Center for Infectious Disease"/>
            <person name="Wu L."/>
            <person name="Ma J."/>
        </authorList>
    </citation>
    <scope>NUCLEOTIDE SEQUENCE [LARGE SCALE GENOMIC DNA]</scope>
    <source>
        <strain evidence="7">JCM 14545</strain>
    </source>
</reference>
<dbReference type="PROSITE" id="PS51669">
    <property type="entry name" value="4FE4S_MOW_BIS_MGD"/>
    <property type="match status" value="1"/>
</dbReference>
<dbReference type="SMART" id="SM00926">
    <property type="entry name" value="Molybdop_Fe4S4"/>
    <property type="match status" value="1"/>
</dbReference>
<dbReference type="InterPro" id="IPR006657">
    <property type="entry name" value="MoPterin_dinucl-bd_dom"/>
</dbReference>
<dbReference type="Pfam" id="PF01568">
    <property type="entry name" value="Molydop_binding"/>
    <property type="match status" value="1"/>
</dbReference>
<dbReference type="SUPFAM" id="SSF53706">
    <property type="entry name" value="Formate dehydrogenase/DMSO reductase, domains 1-3"/>
    <property type="match status" value="1"/>
</dbReference>
<dbReference type="Gene3D" id="3.40.228.10">
    <property type="entry name" value="Dimethylsulfoxide Reductase, domain 2"/>
    <property type="match status" value="1"/>
</dbReference>
<dbReference type="InterPro" id="IPR009010">
    <property type="entry name" value="Asp_de-COase-like_dom_sf"/>
</dbReference>